<organism evidence="2 3">
    <name type="scientific">Candidatus Borkfalkia excrementavium</name>
    <dbReference type="NCBI Taxonomy" id="2838505"/>
    <lineage>
        <taxon>Bacteria</taxon>
        <taxon>Bacillati</taxon>
        <taxon>Bacillota</taxon>
        <taxon>Clostridia</taxon>
        <taxon>Christensenellales</taxon>
        <taxon>Christensenellaceae</taxon>
        <taxon>Candidatus Borkfalkia</taxon>
    </lineage>
</organism>
<evidence type="ECO:0000313" key="2">
    <source>
        <dbReference type="EMBL" id="HIY78686.1"/>
    </source>
</evidence>
<dbReference type="EMBL" id="DXCO01000040">
    <property type="protein sequence ID" value="HIY78686.1"/>
    <property type="molecule type" value="Genomic_DNA"/>
</dbReference>
<evidence type="ECO:0000256" key="1">
    <source>
        <dbReference type="SAM" id="MobiDB-lite"/>
    </source>
</evidence>
<protein>
    <submittedName>
        <fullName evidence="2">Uncharacterized protein</fullName>
    </submittedName>
</protein>
<reference evidence="2" key="1">
    <citation type="journal article" date="2021" name="PeerJ">
        <title>Extensive microbial diversity within the chicken gut microbiome revealed by metagenomics and culture.</title>
        <authorList>
            <person name="Gilroy R."/>
            <person name="Ravi A."/>
            <person name="Getino M."/>
            <person name="Pursley I."/>
            <person name="Horton D.L."/>
            <person name="Alikhan N.F."/>
            <person name="Baker D."/>
            <person name="Gharbi K."/>
            <person name="Hall N."/>
            <person name="Watson M."/>
            <person name="Adriaenssens E.M."/>
            <person name="Foster-Nyarko E."/>
            <person name="Jarju S."/>
            <person name="Secka A."/>
            <person name="Antonio M."/>
            <person name="Oren A."/>
            <person name="Chaudhuri R.R."/>
            <person name="La Ragione R."/>
            <person name="Hildebrand F."/>
            <person name="Pallen M.J."/>
        </authorList>
    </citation>
    <scope>NUCLEOTIDE SEQUENCE</scope>
    <source>
        <strain evidence="2">CHK199-9574</strain>
    </source>
</reference>
<accession>A0A9D1Z8K1</accession>
<sequence>MTPEEIDEAARKLIEEANRESAAAKEEYTRGCVKETNAAAARRLARSGILTDILARLKKEYDALADKIQRELDESLDALYAEGETGEGGSGGEDAPYEVDYSLPMRERYITVKNYYLSYDDPQAALDDFLEDEVAKDYLGTYYSFLQELLATMT</sequence>
<dbReference type="Proteomes" id="UP000824135">
    <property type="component" value="Unassembled WGS sequence"/>
</dbReference>
<proteinExistence type="predicted"/>
<evidence type="ECO:0000313" key="3">
    <source>
        <dbReference type="Proteomes" id="UP000824135"/>
    </source>
</evidence>
<comment type="caution">
    <text evidence="2">The sequence shown here is derived from an EMBL/GenBank/DDBJ whole genome shotgun (WGS) entry which is preliminary data.</text>
</comment>
<gene>
    <name evidence="2" type="ORF">H9728_06540</name>
</gene>
<feature type="region of interest" description="Disordered" evidence="1">
    <location>
        <begin position="79"/>
        <end position="98"/>
    </location>
</feature>
<name>A0A9D1Z8K1_9FIRM</name>
<reference evidence="2" key="2">
    <citation type="submission" date="2021-04" db="EMBL/GenBank/DDBJ databases">
        <authorList>
            <person name="Gilroy R."/>
        </authorList>
    </citation>
    <scope>NUCLEOTIDE SEQUENCE</scope>
    <source>
        <strain evidence="2">CHK199-9574</strain>
    </source>
</reference>
<dbReference type="AlphaFoldDB" id="A0A9D1Z8K1"/>